<dbReference type="RefSeq" id="WP_066772413.1">
    <property type="nucleotide sequence ID" value="NZ_CP013244.1"/>
</dbReference>
<dbReference type="STRING" id="1759059.ATE48_13690"/>
<name>A0A1B1AK06_9PROT</name>
<dbReference type="AlphaFoldDB" id="A0A1B1AK06"/>
<dbReference type="KEGG" id="cbot:ATE48_13690"/>
<gene>
    <name evidence="1" type="ORF">ATE48_13690</name>
</gene>
<sequence length="118" mass="13176">MKMLWVDNDSYFGPDRRRKLGGLRVRERRRYNCAGHPPPLSTALRQLRMRILDARGPAAATLSDRAYAVASLADAQGEHDAAHELSTFAAAALRGRNQDMRSVLYLDLDRVHAAMNTA</sequence>
<protein>
    <submittedName>
        <fullName evidence="1">Uncharacterized protein</fullName>
    </submittedName>
</protein>
<dbReference type="InParanoid" id="A0A1B1AK06"/>
<proteinExistence type="predicted"/>
<dbReference type="EMBL" id="CP013244">
    <property type="protein sequence ID" value="ANP46892.1"/>
    <property type="molecule type" value="Genomic_DNA"/>
</dbReference>
<dbReference type="OrthoDB" id="8480930at2"/>
<organism evidence="1 2">
    <name type="scientific">Candidatus Viadribacter manganicus</name>
    <dbReference type="NCBI Taxonomy" id="1759059"/>
    <lineage>
        <taxon>Bacteria</taxon>
        <taxon>Pseudomonadati</taxon>
        <taxon>Pseudomonadota</taxon>
        <taxon>Alphaproteobacteria</taxon>
        <taxon>Hyphomonadales</taxon>
        <taxon>Hyphomonadaceae</taxon>
        <taxon>Candidatus Viadribacter</taxon>
    </lineage>
</organism>
<keyword evidence="2" id="KW-1185">Reference proteome</keyword>
<accession>A0A1B1AK06</accession>
<reference evidence="1 2" key="1">
    <citation type="submission" date="2015-11" db="EMBL/GenBank/DDBJ databases">
        <title>Whole-Genome Sequence of Candidatus Oderbacter manganicum from the National Park Lower Oder Valley, Germany.</title>
        <authorList>
            <person name="Braun B."/>
            <person name="Liere K."/>
            <person name="Szewzyk U."/>
        </authorList>
    </citation>
    <scope>NUCLEOTIDE SEQUENCE [LARGE SCALE GENOMIC DNA]</scope>
    <source>
        <strain evidence="1 2">OTSz_A_272</strain>
    </source>
</reference>
<evidence type="ECO:0000313" key="2">
    <source>
        <dbReference type="Proteomes" id="UP000092498"/>
    </source>
</evidence>
<evidence type="ECO:0000313" key="1">
    <source>
        <dbReference type="EMBL" id="ANP46892.1"/>
    </source>
</evidence>
<dbReference type="Proteomes" id="UP000092498">
    <property type="component" value="Chromosome"/>
</dbReference>